<gene>
    <name evidence="2" type="ORF">EJ04DRAFT_581503</name>
</gene>
<evidence type="ECO:0000256" key="1">
    <source>
        <dbReference type="SAM" id="SignalP"/>
    </source>
</evidence>
<feature type="signal peptide" evidence="1">
    <location>
        <begin position="1"/>
        <end position="18"/>
    </location>
</feature>
<evidence type="ECO:0000313" key="3">
    <source>
        <dbReference type="Proteomes" id="UP000799444"/>
    </source>
</evidence>
<feature type="chain" id="PRO_5040439516" evidence="1">
    <location>
        <begin position="19"/>
        <end position="192"/>
    </location>
</feature>
<name>A0A9P4QNK1_9PLEO</name>
<dbReference type="EMBL" id="ML996290">
    <property type="protein sequence ID" value="KAF2728224.1"/>
    <property type="molecule type" value="Genomic_DNA"/>
</dbReference>
<organism evidence="2 3">
    <name type="scientific">Polyplosphaeria fusca</name>
    <dbReference type="NCBI Taxonomy" id="682080"/>
    <lineage>
        <taxon>Eukaryota</taxon>
        <taxon>Fungi</taxon>
        <taxon>Dikarya</taxon>
        <taxon>Ascomycota</taxon>
        <taxon>Pezizomycotina</taxon>
        <taxon>Dothideomycetes</taxon>
        <taxon>Pleosporomycetidae</taxon>
        <taxon>Pleosporales</taxon>
        <taxon>Tetraplosphaeriaceae</taxon>
        <taxon>Polyplosphaeria</taxon>
    </lineage>
</organism>
<comment type="caution">
    <text evidence="2">The sequence shown here is derived from an EMBL/GenBank/DDBJ whole genome shotgun (WGS) entry which is preliminary data.</text>
</comment>
<proteinExistence type="predicted"/>
<protein>
    <submittedName>
        <fullName evidence="2">Uncharacterized protein</fullName>
    </submittedName>
</protein>
<keyword evidence="3" id="KW-1185">Reference proteome</keyword>
<dbReference type="AlphaFoldDB" id="A0A9P4QNK1"/>
<accession>A0A9P4QNK1</accession>
<dbReference type="Proteomes" id="UP000799444">
    <property type="component" value="Unassembled WGS sequence"/>
</dbReference>
<sequence length="192" mass="21101">MKSSTLLTTLLSATLCAATYELTDTHLLPSSTRPQKRQIVNPEDPQCVYLCDEVTPHEGMPLVSEVYALADDLASRGPDARCAISRAPGSTDASFTRIASSENVEVNLYFNDHWSTTGGYYVEYYCAEMADFVRAVVEICQPVTNVPDRVYGRTDIPNCRHVEGSLLWEGQAPGTYPGVKLEVGRYGAHEGM</sequence>
<reference evidence="2" key="1">
    <citation type="journal article" date="2020" name="Stud. Mycol.">
        <title>101 Dothideomycetes genomes: a test case for predicting lifestyles and emergence of pathogens.</title>
        <authorList>
            <person name="Haridas S."/>
            <person name="Albert R."/>
            <person name="Binder M."/>
            <person name="Bloem J."/>
            <person name="Labutti K."/>
            <person name="Salamov A."/>
            <person name="Andreopoulos B."/>
            <person name="Baker S."/>
            <person name="Barry K."/>
            <person name="Bills G."/>
            <person name="Bluhm B."/>
            <person name="Cannon C."/>
            <person name="Castanera R."/>
            <person name="Culley D."/>
            <person name="Daum C."/>
            <person name="Ezra D."/>
            <person name="Gonzalez J."/>
            <person name="Henrissat B."/>
            <person name="Kuo A."/>
            <person name="Liang C."/>
            <person name="Lipzen A."/>
            <person name="Lutzoni F."/>
            <person name="Magnuson J."/>
            <person name="Mondo S."/>
            <person name="Nolan M."/>
            <person name="Ohm R."/>
            <person name="Pangilinan J."/>
            <person name="Park H.-J."/>
            <person name="Ramirez L."/>
            <person name="Alfaro M."/>
            <person name="Sun H."/>
            <person name="Tritt A."/>
            <person name="Yoshinaga Y."/>
            <person name="Zwiers L.-H."/>
            <person name="Turgeon B."/>
            <person name="Goodwin S."/>
            <person name="Spatafora J."/>
            <person name="Crous P."/>
            <person name="Grigoriev I."/>
        </authorList>
    </citation>
    <scope>NUCLEOTIDE SEQUENCE</scope>
    <source>
        <strain evidence="2">CBS 125425</strain>
    </source>
</reference>
<evidence type="ECO:0000313" key="2">
    <source>
        <dbReference type="EMBL" id="KAF2728224.1"/>
    </source>
</evidence>
<keyword evidence="1" id="KW-0732">Signal</keyword>
<dbReference type="OrthoDB" id="3793748at2759"/>